<feature type="non-terminal residue" evidence="3">
    <location>
        <position position="193"/>
    </location>
</feature>
<dbReference type="PANTHER" id="PTHR13903">
    <property type="entry name" value="PIRIN-RELATED"/>
    <property type="match status" value="1"/>
</dbReference>
<dbReference type="EMBL" id="UINC01139220">
    <property type="protein sequence ID" value="SVD25637.1"/>
    <property type="molecule type" value="Genomic_DNA"/>
</dbReference>
<dbReference type="AlphaFoldDB" id="A0A382TVH8"/>
<sequence length="193" mass="21794">MIKNKVVLDFKIYPPEAQGMGQFDGGRITEIKPIGFPHEGPTMENLGPLFYWAWASAKGYGKIALHPHQGFEIMSYALEGGIGHYDTLGNRSRVQAGGAQVIQAGSGISHEEETVGDFNEFFQIWFDPDIQKTLRSEPTYNEYKSVDFPIEWQDGVTLKTLIGKDSPVVLESEAKMKYISIEKDRQFQYTLDH</sequence>
<evidence type="ECO:0000259" key="2">
    <source>
        <dbReference type="Pfam" id="PF02678"/>
    </source>
</evidence>
<dbReference type="InterPro" id="IPR011051">
    <property type="entry name" value="RmlC_Cupin_sf"/>
</dbReference>
<name>A0A382TVH8_9ZZZZ</name>
<reference evidence="3" key="1">
    <citation type="submission" date="2018-05" db="EMBL/GenBank/DDBJ databases">
        <authorList>
            <person name="Lanie J.A."/>
            <person name="Ng W.-L."/>
            <person name="Kazmierczak K.M."/>
            <person name="Andrzejewski T.M."/>
            <person name="Davidsen T.M."/>
            <person name="Wayne K.J."/>
            <person name="Tettelin H."/>
            <person name="Glass J.I."/>
            <person name="Rusch D."/>
            <person name="Podicherti R."/>
            <person name="Tsui H.-C.T."/>
            <person name="Winkler M.E."/>
        </authorList>
    </citation>
    <scope>NUCLEOTIDE SEQUENCE</scope>
</reference>
<feature type="domain" description="Pirin N-terminal" evidence="2">
    <location>
        <begin position="63"/>
        <end position="125"/>
    </location>
</feature>
<dbReference type="InterPro" id="IPR003829">
    <property type="entry name" value="Pirin_N_dom"/>
</dbReference>
<dbReference type="SUPFAM" id="SSF51182">
    <property type="entry name" value="RmlC-like cupins"/>
    <property type="match status" value="1"/>
</dbReference>
<accession>A0A382TVH8</accession>
<dbReference type="Pfam" id="PF02678">
    <property type="entry name" value="Pirin"/>
    <property type="match status" value="1"/>
</dbReference>
<gene>
    <name evidence="3" type="ORF">METZ01_LOCUS378491</name>
</gene>
<proteinExistence type="inferred from homology"/>
<protein>
    <recommendedName>
        <fullName evidence="2">Pirin N-terminal domain-containing protein</fullName>
    </recommendedName>
</protein>
<evidence type="ECO:0000313" key="3">
    <source>
        <dbReference type="EMBL" id="SVD25637.1"/>
    </source>
</evidence>
<dbReference type="InterPro" id="IPR014710">
    <property type="entry name" value="RmlC-like_jellyroll"/>
</dbReference>
<dbReference type="PANTHER" id="PTHR13903:SF8">
    <property type="entry name" value="PIRIN"/>
    <property type="match status" value="1"/>
</dbReference>
<organism evidence="3">
    <name type="scientific">marine metagenome</name>
    <dbReference type="NCBI Taxonomy" id="408172"/>
    <lineage>
        <taxon>unclassified sequences</taxon>
        <taxon>metagenomes</taxon>
        <taxon>ecological metagenomes</taxon>
    </lineage>
</organism>
<dbReference type="Gene3D" id="2.60.120.10">
    <property type="entry name" value="Jelly Rolls"/>
    <property type="match status" value="1"/>
</dbReference>
<evidence type="ECO:0000256" key="1">
    <source>
        <dbReference type="ARBA" id="ARBA00008416"/>
    </source>
</evidence>
<dbReference type="InterPro" id="IPR012093">
    <property type="entry name" value="Pirin"/>
</dbReference>
<comment type="similarity">
    <text evidence="1">Belongs to the pirin family.</text>
</comment>